<keyword evidence="3" id="KW-1185">Reference proteome</keyword>
<dbReference type="RefSeq" id="WP_209402277.1">
    <property type="nucleotide sequence ID" value="NZ_JAGIYQ010000002.1"/>
</dbReference>
<dbReference type="AlphaFoldDB" id="A0A940NMD1"/>
<protein>
    <submittedName>
        <fullName evidence="2">Uncharacterized protein</fullName>
    </submittedName>
</protein>
<accession>A0A940NMD1</accession>
<evidence type="ECO:0000256" key="1">
    <source>
        <dbReference type="SAM" id="MobiDB-lite"/>
    </source>
</evidence>
<feature type="compositionally biased region" description="Basic residues" evidence="1">
    <location>
        <begin position="12"/>
        <end position="22"/>
    </location>
</feature>
<proteinExistence type="predicted"/>
<name>A0A940NMD1_9BACI</name>
<reference evidence="2" key="1">
    <citation type="submission" date="2021-04" db="EMBL/GenBank/DDBJ databases">
        <title>Genome seq and assembly of Bacillus sp.</title>
        <authorList>
            <person name="Chhetri G."/>
        </authorList>
    </citation>
    <scope>NUCLEOTIDE SEQUENCE</scope>
    <source>
        <strain evidence="2">RG28</strain>
    </source>
</reference>
<dbReference type="Proteomes" id="UP000682134">
    <property type="component" value="Unassembled WGS sequence"/>
</dbReference>
<feature type="region of interest" description="Disordered" evidence="1">
    <location>
        <begin position="1"/>
        <end position="22"/>
    </location>
</feature>
<comment type="caution">
    <text evidence="2">The sequence shown here is derived from an EMBL/GenBank/DDBJ whole genome shotgun (WGS) entry which is preliminary data.</text>
</comment>
<evidence type="ECO:0000313" key="2">
    <source>
        <dbReference type="EMBL" id="MBP0724103.1"/>
    </source>
</evidence>
<organism evidence="2 3">
    <name type="scientific">Gottfriedia endophytica</name>
    <dbReference type="NCBI Taxonomy" id="2820819"/>
    <lineage>
        <taxon>Bacteria</taxon>
        <taxon>Bacillati</taxon>
        <taxon>Bacillota</taxon>
        <taxon>Bacilli</taxon>
        <taxon>Bacillales</taxon>
        <taxon>Bacillaceae</taxon>
        <taxon>Gottfriedia</taxon>
    </lineage>
</organism>
<sequence length="46" mass="5487">MNFNEVRNGEKGKKKRSTFIKNINKRKLTSNWKRPINNKDILLQGE</sequence>
<evidence type="ECO:0000313" key="3">
    <source>
        <dbReference type="Proteomes" id="UP000682134"/>
    </source>
</evidence>
<dbReference type="EMBL" id="JAGIYQ010000002">
    <property type="protein sequence ID" value="MBP0724103.1"/>
    <property type="molecule type" value="Genomic_DNA"/>
</dbReference>
<gene>
    <name evidence="2" type="ORF">J5Y03_02760</name>
</gene>